<evidence type="ECO:0000313" key="1">
    <source>
        <dbReference type="EMBL" id="OIJ43923.1"/>
    </source>
</evidence>
<dbReference type="RefSeq" id="WP_071362255.1">
    <property type="nucleotide sequence ID" value="NZ_JRYB01000001.1"/>
</dbReference>
<sequence length="93" mass="10458">MLNAVIAEGIGIEHYDMTMINAYARGEVAGRDLLAHVCQFTTLTSYQEWLTTSFDKQGSGLNTTVSVEQIVAEVEAYIRRKHLKNHQIAMNRS</sequence>
<reference evidence="1 2" key="1">
    <citation type="submission" date="2014-10" db="EMBL/GenBank/DDBJ databases">
        <authorList>
            <person name="Seo M.-J."/>
            <person name="Seok Y.J."/>
            <person name="Cha I.-T."/>
        </authorList>
    </citation>
    <scope>NUCLEOTIDE SEQUENCE [LARGE SCALE GENOMIC DNA]</scope>
    <source>
        <strain evidence="1 2">NEU</strain>
    </source>
</reference>
<proteinExistence type="predicted"/>
<protein>
    <submittedName>
        <fullName evidence="1">Uncharacterized protein</fullName>
    </submittedName>
</protein>
<name>A0A1S2NGH0_9BURK</name>
<accession>A0A1S2NGH0</accession>
<dbReference type="Proteomes" id="UP000180246">
    <property type="component" value="Unassembled WGS sequence"/>
</dbReference>
<gene>
    <name evidence="1" type="ORF">LO55_3285</name>
</gene>
<organism evidence="1 2">
    <name type="scientific">Massilia timonae</name>
    <dbReference type="NCBI Taxonomy" id="47229"/>
    <lineage>
        <taxon>Bacteria</taxon>
        <taxon>Pseudomonadati</taxon>
        <taxon>Pseudomonadota</taxon>
        <taxon>Betaproteobacteria</taxon>
        <taxon>Burkholderiales</taxon>
        <taxon>Oxalobacteraceae</taxon>
        <taxon>Telluria group</taxon>
        <taxon>Massilia</taxon>
    </lineage>
</organism>
<comment type="caution">
    <text evidence="1">The sequence shown here is derived from an EMBL/GenBank/DDBJ whole genome shotgun (WGS) entry which is preliminary data.</text>
</comment>
<evidence type="ECO:0000313" key="2">
    <source>
        <dbReference type="Proteomes" id="UP000180246"/>
    </source>
</evidence>
<dbReference type="AlphaFoldDB" id="A0A1S2NGH0"/>
<dbReference type="EMBL" id="JRYB01000001">
    <property type="protein sequence ID" value="OIJ43923.1"/>
    <property type="molecule type" value="Genomic_DNA"/>
</dbReference>